<dbReference type="InterPro" id="IPR054751">
    <property type="entry name" value="NBAS_C"/>
</dbReference>
<dbReference type="InterPro" id="IPR036322">
    <property type="entry name" value="WD40_repeat_dom_sf"/>
</dbReference>
<accession>A0A8X6YM09</accession>
<organism evidence="4 5">
    <name type="scientific">Trichonephila inaurata madagascariensis</name>
    <dbReference type="NCBI Taxonomy" id="2747483"/>
    <lineage>
        <taxon>Eukaryota</taxon>
        <taxon>Metazoa</taxon>
        <taxon>Ecdysozoa</taxon>
        <taxon>Arthropoda</taxon>
        <taxon>Chelicerata</taxon>
        <taxon>Arachnida</taxon>
        <taxon>Araneae</taxon>
        <taxon>Araneomorphae</taxon>
        <taxon>Entelegynae</taxon>
        <taxon>Araneoidea</taxon>
        <taxon>Nephilidae</taxon>
        <taxon>Trichonephila</taxon>
        <taxon>Trichonephila inaurata</taxon>
    </lineage>
</organism>
<evidence type="ECO:0000313" key="5">
    <source>
        <dbReference type="Proteomes" id="UP000886998"/>
    </source>
</evidence>
<name>A0A8X6YM09_9ARAC</name>
<dbReference type="GO" id="GO:0006890">
    <property type="term" value="P:retrograde vesicle-mediated transport, Golgi to endoplasmic reticulum"/>
    <property type="evidence" value="ECO:0007669"/>
    <property type="project" value="TreeGrafter"/>
</dbReference>
<keyword evidence="5" id="KW-1185">Reference proteome</keyword>
<dbReference type="OrthoDB" id="19988at2759"/>
<dbReference type="InterPro" id="IPR029145">
    <property type="entry name" value="NBAS_N"/>
</dbReference>
<dbReference type="GO" id="GO:0070939">
    <property type="term" value="C:Dsl1/NZR complex"/>
    <property type="evidence" value="ECO:0007669"/>
    <property type="project" value="TreeGrafter"/>
</dbReference>
<dbReference type="SUPFAM" id="SSF50978">
    <property type="entry name" value="WD40 repeat-like"/>
    <property type="match status" value="1"/>
</dbReference>
<reference evidence="4" key="1">
    <citation type="submission" date="2020-08" db="EMBL/GenBank/DDBJ databases">
        <title>Multicomponent nature underlies the extraordinary mechanical properties of spider dragline silk.</title>
        <authorList>
            <person name="Kono N."/>
            <person name="Nakamura H."/>
            <person name="Mori M."/>
            <person name="Yoshida Y."/>
            <person name="Ohtoshi R."/>
            <person name="Malay A.D."/>
            <person name="Moran D.A.P."/>
            <person name="Tomita M."/>
            <person name="Numata K."/>
            <person name="Arakawa K."/>
        </authorList>
    </citation>
    <scope>NUCLEOTIDE SEQUENCE</scope>
</reference>
<feature type="domain" description="Neuroblastoma-amplified sequence N-terminal" evidence="2">
    <location>
        <begin position="73"/>
        <end position="341"/>
    </location>
</feature>
<dbReference type="EMBL" id="BMAV01021420">
    <property type="protein sequence ID" value="GFY75476.1"/>
    <property type="molecule type" value="Genomic_DNA"/>
</dbReference>
<feature type="domain" description="NBAS subunit of NRZ tethering complex C-terminal" evidence="3">
    <location>
        <begin position="1960"/>
        <end position="2080"/>
    </location>
</feature>
<dbReference type="Pfam" id="PF15492">
    <property type="entry name" value="Nbas_N"/>
    <property type="match status" value="1"/>
</dbReference>
<dbReference type="Pfam" id="PF22913">
    <property type="entry name" value="NBAS_11th"/>
    <property type="match status" value="1"/>
</dbReference>
<dbReference type="Gene3D" id="2.130.10.10">
    <property type="entry name" value="YVTN repeat-like/Quinoprotein amine dehydrogenase"/>
    <property type="match status" value="1"/>
</dbReference>
<dbReference type="InterPro" id="IPR015943">
    <property type="entry name" value="WD40/YVTN_repeat-like_dom_sf"/>
</dbReference>
<comment type="caution">
    <text evidence="4">The sequence shown here is derived from an EMBL/GenBank/DDBJ whole genome shotgun (WGS) entry which is preliminary data.</text>
</comment>
<gene>
    <name evidence="4" type="primary">NBAS</name>
    <name evidence="4" type="ORF">TNIN_360351</name>
</gene>
<dbReference type="PANTHER" id="PTHR15922:SF2">
    <property type="entry name" value="NBAS SUBUNIT OF NRZ TETHERING COMPLEX"/>
    <property type="match status" value="1"/>
</dbReference>
<protein>
    <submittedName>
        <fullName evidence="4">Neuroblastoma-amplified sequence</fullName>
    </submittedName>
</protein>
<evidence type="ECO:0000259" key="2">
    <source>
        <dbReference type="Pfam" id="PF15492"/>
    </source>
</evidence>
<evidence type="ECO:0000259" key="3">
    <source>
        <dbReference type="Pfam" id="PF22913"/>
    </source>
</evidence>
<feature type="region of interest" description="Disordered" evidence="1">
    <location>
        <begin position="612"/>
        <end position="632"/>
    </location>
</feature>
<evidence type="ECO:0000313" key="4">
    <source>
        <dbReference type="EMBL" id="GFY75476.1"/>
    </source>
</evidence>
<evidence type="ECO:0000256" key="1">
    <source>
        <dbReference type="SAM" id="MobiDB-lite"/>
    </source>
</evidence>
<dbReference type="GO" id="GO:0000149">
    <property type="term" value="F:SNARE binding"/>
    <property type="evidence" value="ECO:0007669"/>
    <property type="project" value="TreeGrafter"/>
</dbReference>
<sequence length="2333" mass="266736">MLQETEELENNILYELLIYAEWQQEPEVQGKGASERSDGNENDGYFGKWLGPLLSQPCPPLAVRELNNLQMPWAFAIGGNGAVIAILQDASLEIRTSRDEYGAIIGRTQVSKDPYPQWRRLLWSPDCTMLACAQSNGKLDFYDLIGAHMFAIDNMVTTNPQNGKLDFRFAIAGMAFSDVRVKNTQWAYEFLVANYSGEIHGFFISPSDGFKTSHKSFSLSSCYPFGISCFVYHPVQNILIVCGKSQKLSLTSDKSAAAQTGISIWRMLSDSPYYKLTLSMDEQVAYSKVTWKTLLAQYSFYQNSTEDLVFKMSISPNGKILAAVHISGALSLWDLPSLRQLNLHPNYPDINSQLYEPRMKKKSDLNQTDKFHSHIIDINWWSDEAIIIARRCGAVTVSSTKTFHNLLGVSPEWFEPSPALTSFCDRGFLALECESRVKGKRRNVDDMDDDEESSDDEEPSIYAHTYEMAQRVLYFITDNDRFQPPRKKIKMITKMYRLLCLKSTTPEELYTRKISNEEYGEALALAKTYNLDSDLVYQRQWRKMPATVESIHDYLSKIKKRSWVLHECMERLPESFEAAKELLHFGLQGTDLKALIAIGKGEDHGRFILSSPYDDTDDEPDTSLSFNSSSDTDDLNVTKKAKLSKKRAAMLKQVNFKKLTLEQKQLCQCRLKLLNYWDRLTTYEIILGGPILADQNYDHNFFKQFRSQYGLEAALNFASDSNWEAVATLFTYHGSETLPHRLAILNNFPETTSPVEYQSLLPLFNERELVFYSWDEHQFREPDWCETRFPKTPPSEDFIQEFYEKHKDLVKYRQSQLSFPLVTEWFLERAREVESRSGLVDNAIQLLKLGMQRNIEGLEKLYDTMITIETLVYECRVKVDLSLKEYEDLTDFEKVKLMMSTTSQDNFLKNVHQWLVPFLSRCSKYDPGSGRTLFKSYLLSVSKNDLIYCQKALENMKTDPSFIVTDFNEIINLMLDCIYHCERTGELKKARTIYELLLSLPDAFSKTFRKVFNLPGSVSNLKRHISVAELLDKNGLAVPLSLVQNISNSTEEVRKILTKLTRMASHRVPMLDEEEWKALLTDILEMQKILFQCVTYEDCYEIILQSLLCSGKLENITFAGKMMECNNKQRRQIIGPQSFKLPYSKSVELVLAASQEYFNSSSDASDPCMSLAKSCLKLIEDVPASIEEEFDLITSISLLKEFNITILPLQVRLSENRMSIVKEVLLKNERNYKKSHKIMKLANLLRAGNSGTREREGKVLTLIGEHAFQAKDYNECLAACQKLMDKGHEEGWLICYSLGGCNEFYNIPARYSLMSFSLAYCSEDLIETILKTRSELQLQVLQDRVKFLVGDIPLAVSVGDSENKLPELIDGDFNGINTLWQTSEKTIQALQSTTQTAKDVIASVKNVQFWKDAINWVQPLGLGWNGKESDVDDNSNANLNKQGICAFYDSLIENAHISKFEANYLRYARPDLPQSLEISSSILRASLIQDNLKFESAISSLESSVLLDVSKAYLPEDFVYSLCLLLTLTEVEKAEDLFTALPSSPIVLQFASLYYAIKIHVSLGLPFTDDIDTEPDPASFCKKTLHMRKTVNISSNNQNCQRYWDLLQKYDKMLYDFVQAEILHSIGGGVDATRFANDDVYKKDTILGISMTLDDNIFQTALSLAHHYSVPSWDLYMTHLEYLFSESSVSAAVITERIEKFKLSRNLLKHKKAFETRLKDYIYPGISGKDHEKLLICLSLLEDCGDYEDSLKVKPSVHKKLLSKFKAAMKNIDYKKIMSPDSSISYLTDILNESHAQMFAKVASDIPKKNGEFYKSSNIYCLWAQKYFFEGSSSSPKSPTTKTEWIHRYESSTTILQRLDAEDMLELVDVIIFSERALEKMSIDCRSDIVKRIIKFCRGKSSLHKSNILLSTEWSDAATALNTLYLHLQRLEDETLVQLRESFDPKIKDYCKEFDLSKSNIEKLQCLLARIVLEGPDIELLKTFISCCPSEIDWEPSDAYMKAINVICEQIKHPENSSFTCFKEITPIQALEAILDDMTKQQEELIMIEDMATEVLNKFCQDSEVVVTIRLSILQLLEKTNFISPEYCDLLLLYRTQAVVSSLWPNLQISEEEVKDEFQRKILFDSLLCQCKEVEHFSSLAKLLSHWPSFTPTESWSSYDEPWTKLLCGLVSLSNEEALSTAVSIMEKALSSPYFSFENCQEVFNKIKNHNNILHTLKCALITNHEALHSEAIELLKTVEITDGNYDSELLDLILKRSLTAQIISTGLYKPVIEFLLHCQDDNELEGYKMVDRVIKELSDAGYSFEAGSLSLIKNFTHSGLSTFSSAIRILQE</sequence>
<dbReference type="PANTHER" id="PTHR15922">
    <property type="entry name" value="NEUROBLASTOMA-AMPLIFIED SEQUENCE"/>
    <property type="match status" value="1"/>
</dbReference>
<proteinExistence type="predicted"/>
<dbReference type="Proteomes" id="UP000886998">
    <property type="component" value="Unassembled WGS sequence"/>
</dbReference>